<dbReference type="InterPro" id="IPR027417">
    <property type="entry name" value="P-loop_NTPase"/>
</dbReference>
<keyword evidence="5" id="KW-0342">GTP-binding</keyword>
<dbReference type="PANTHER" id="PTHR10751">
    <property type="entry name" value="GUANYLATE BINDING PROTEIN"/>
    <property type="match status" value="1"/>
</dbReference>
<comment type="similarity">
    <text evidence="6">Belongs to the TRAFAC class dynamin-like GTPase superfamily. GB1/RHD3 GTPase family.</text>
</comment>
<feature type="domain" description="GB1/RHD3-type G" evidence="8">
    <location>
        <begin position="37"/>
        <end position="278"/>
    </location>
</feature>
<dbReference type="CDD" id="cd16269">
    <property type="entry name" value="GBP_C"/>
    <property type="match status" value="1"/>
</dbReference>
<dbReference type="GeneID" id="107108863"/>
<dbReference type="InterPro" id="IPR015894">
    <property type="entry name" value="Guanylate-bd_N"/>
</dbReference>
<evidence type="ECO:0000313" key="9">
    <source>
        <dbReference type="Proteomes" id="UP000694871"/>
    </source>
</evidence>
<keyword evidence="7" id="KW-0175">Coiled coil</keyword>
<evidence type="ECO:0000313" key="10">
    <source>
        <dbReference type="RefSeq" id="XP_015264871.1"/>
    </source>
</evidence>
<keyword evidence="2" id="KW-0547">Nucleotide-binding</keyword>
<gene>
    <name evidence="10 11" type="primary">LOC107108863</name>
</gene>
<keyword evidence="1" id="KW-0399">Innate immunity</keyword>
<accession>A0ABM1JTT4</accession>
<dbReference type="InterPro" id="IPR030386">
    <property type="entry name" value="G_GB1_RHD3_dom"/>
</dbReference>
<sequence length="587" mass="67953">MMVPEVYMETPICLINNRPDGKLVTEERAMRLLLGIRQPVVVVAIVGLYRTGKSYLMNRLAGKGKGFPLGATVQGKTKGIWMWCLPHPRRPDHTLVLLDTEGLGDVQKGDTQNDSWIFALAILLSSILVYNSMGTIDQVALENLHYVTELTKKIHIKSSSCCQEQENSAEFVRFFPAFIWAVRDFTLKLEIDGRPISEDEYLENALKLEHGNTEQIQRCNMPRLYIRKFFPSRKCFTFDRPANKRKLQRLEELEEEDLEPDFLEPVTTFCEHIWNTSRPKTVPGGRVVSGTMLTHLAKSYVEAINSGQIPCVENAVQALAKIENAAAVREAISRYEELMEKRMKLSIEGLEELLRAHAMSEREATGVFMTRAFGDHIAKFQTELAQTLFQKKKEFCERNEQESLNRCHTVLMDLSQELEDGIAKGIYSVPGGYQQFLGKQREIEEKYRLVSGRGIQAEKALEGFLKSKKSVAESILQMEKTLSNKEKEIEAERARVQEAQLQQLLIEQETAKWTQMVEDQKRSYEEQRRQLQEKREREKRAWQQETEWMMEQKFMEQRRLLEEGFHQTASKLKSEIKHLEENNAWHT</sequence>
<proteinExistence type="inferred from homology"/>
<evidence type="ECO:0000256" key="3">
    <source>
        <dbReference type="ARBA" id="ARBA00022801"/>
    </source>
</evidence>
<dbReference type="CDD" id="cd01851">
    <property type="entry name" value="GBP"/>
    <property type="match status" value="1"/>
</dbReference>
<keyword evidence="3" id="KW-0378">Hydrolase</keyword>
<dbReference type="SUPFAM" id="SSF52540">
    <property type="entry name" value="P-loop containing nucleoside triphosphate hydrolases"/>
    <property type="match status" value="1"/>
</dbReference>
<evidence type="ECO:0000256" key="1">
    <source>
        <dbReference type="ARBA" id="ARBA00022588"/>
    </source>
</evidence>
<evidence type="ECO:0000256" key="4">
    <source>
        <dbReference type="ARBA" id="ARBA00022859"/>
    </source>
</evidence>
<feature type="coiled-coil region" evidence="7">
    <location>
        <begin position="475"/>
        <end position="541"/>
    </location>
</feature>
<dbReference type="RefSeq" id="XP_015264871.1">
    <property type="nucleotide sequence ID" value="XM_015409385.1"/>
</dbReference>
<dbReference type="PROSITE" id="PS51715">
    <property type="entry name" value="G_GB1_RHD3"/>
    <property type="match status" value="1"/>
</dbReference>
<evidence type="ECO:0000256" key="5">
    <source>
        <dbReference type="ARBA" id="ARBA00023134"/>
    </source>
</evidence>
<dbReference type="SUPFAM" id="SSF48340">
    <property type="entry name" value="Interferon-induced guanylate-binding protein 1 (GBP1), C-terminal domain"/>
    <property type="match status" value="1"/>
</dbReference>
<dbReference type="InterPro" id="IPR037684">
    <property type="entry name" value="GBP_C"/>
</dbReference>
<evidence type="ECO:0000256" key="6">
    <source>
        <dbReference type="PROSITE-ProRule" id="PRU01052"/>
    </source>
</evidence>
<name>A0ABM1JTT4_GEKJA</name>
<protein>
    <submittedName>
        <fullName evidence="10 11">Guanylate-binding protein 1-like</fullName>
    </submittedName>
</protein>
<organism evidence="9 10">
    <name type="scientific">Gekko japonicus</name>
    <name type="common">Schlegel's Japanese gecko</name>
    <dbReference type="NCBI Taxonomy" id="146911"/>
    <lineage>
        <taxon>Eukaryota</taxon>
        <taxon>Metazoa</taxon>
        <taxon>Chordata</taxon>
        <taxon>Craniata</taxon>
        <taxon>Vertebrata</taxon>
        <taxon>Euteleostomi</taxon>
        <taxon>Lepidosauria</taxon>
        <taxon>Squamata</taxon>
        <taxon>Bifurcata</taxon>
        <taxon>Gekkota</taxon>
        <taxon>Gekkonidae</taxon>
        <taxon>Gekkoninae</taxon>
        <taxon>Gekko</taxon>
    </lineage>
</organism>
<evidence type="ECO:0000259" key="8">
    <source>
        <dbReference type="PROSITE" id="PS51715"/>
    </source>
</evidence>
<dbReference type="Gene3D" id="3.40.50.300">
    <property type="entry name" value="P-loop containing nucleotide triphosphate hydrolases"/>
    <property type="match status" value="1"/>
</dbReference>
<keyword evidence="4" id="KW-0391">Immunity</keyword>
<dbReference type="Proteomes" id="UP000694871">
    <property type="component" value="Unplaced"/>
</dbReference>
<dbReference type="RefSeq" id="XP_015264872.1">
    <property type="nucleotide sequence ID" value="XM_015409386.1"/>
</dbReference>
<dbReference type="Pfam" id="PF02841">
    <property type="entry name" value="GBP_C"/>
    <property type="match status" value="1"/>
</dbReference>
<reference evidence="10 11" key="1">
    <citation type="submission" date="2025-05" db="UniProtKB">
        <authorList>
            <consortium name="RefSeq"/>
        </authorList>
    </citation>
    <scope>IDENTIFICATION</scope>
</reference>
<evidence type="ECO:0000256" key="2">
    <source>
        <dbReference type="ARBA" id="ARBA00022741"/>
    </source>
</evidence>
<dbReference type="Gene3D" id="1.20.1000.10">
    <property type="entry name" value="Guanylate-binding protein, C-terminal domain"/>
    <property type="match status" value="1"/>
</dbReference>
<evidence type="ECO:0000256" key="7">
    <source>
        <dbReference type="SAM" id="Coils"/>
    </source>
</evidence>
<dbReference type="InterPro" id="IPR036543">
    <property type="entry name" value="Guanylate-bd_C_sf"/>
</dbReference>
<keyword evidence="9" id="KW-1185">Reference proteome</keyword>
<dbReference type="InterPro" id="IPR003191">
    <property type="entry name" value="Guanylate-bd/ATL_C"/>
</dbReference>
<evidence type="ECO:0000313" key="11">
    <source>
        <dbReference type="RefSeq" id="XP_015264872.1"/>
    </source>
</evidence>
<dbReference type="Pfam" id="PF02263">
    <property type="entry name" value="GBP"/>
    <property type="match status" value="1"/>
</dbReference>